<evidence type="ECO:0000313" key="2">
    <source>
        <dbReference type="EMBL" id="MED6223380.1"/>
    </source>
</evidence>
<organism evidence="2 3">
    <name type="scientific">Stylosanthes scabra</name>
    <dbReference type="NCBI Taxonomy" id="79078"/>
    <lineage>
        <taxon>Eukaryota</taxon>
        <taxon>Viridiplantae</taxon>
        <taxon>Streptophyta</taxon>
        <taxon>Embryophyta</taxon>
        <taxon>Tracheophyta</taxon>
        <taxon>Spermatophyta</taxon>
        <taxon>Magnoliopsida</taxon>
        <taxon>eudicotyledons</taxon>
        <taxon>Gunneridae</taxon>
        <taxon>Pentapetalae</taxon>
        <taxon>rosids</taxon>
        <taxon>fabids</taxon>
        <taxon>Fabales</taxon>
        <taxon>Fabaceae</taxon>
        <taxon>Papilionoideae</taxon>
        <taxon>50 kb inversion clade</taxon>
        <taxon>dalbergioids sensu lato</taxon>
        <taxon>Dalbergieae</taxon>
        <taxon>Pterocarpus clade</taxon>
        <taxon>Stylosanthes</taxon>
    </lineage>
</organism>
<evidence type="ECO:0000313" key="3">
    <source>
        <dbReference type="Proteomes" id="UP001341840"/>
    </source>
</evidence>
<dbReference type="PANTHER" id="PTHR33985">
    <property type="entry name" value="OS02G0491300 PROTEIN-RELATED"/>
    <property type="match status" value="1"/>
</dbReference>
<reference evidence="2 3" key="1">
    <citation type="journal article" date="2023" name="Plants (Basel)">
        <title>Bridging the Gap: Combining Genomics and Transcriptomics Approaches to Understand Stylosanthes scabra, an Orphan Legume from the Brazilian Caatinga.</title>
        <authorList>
            <person name="Ferreira-Neto J.R.C."/>
            <person name="da Silva M.D."/>
            <person name="Binneck E."/>
            <person name="de Melo N.F."/>
            <person name="da Silva R.H."/>
            <person name="de Melo A.L.T.M."/>
            <person name="Pandolfi V."/>
            <person name="Bustamante F.O."/>
            <person name="Brasileiro-Vidal A.C."/>
            <person name="Benko-Iseppon A.M."/>
        </authorList>
    </citation>
    <scope>NUCLEOTIDE SEQUENCE [LARGE SCALE GENOMIC DNA]</scope>
    <source>
        <tissue evidence="2">Leaves</tissue>
    </source>
</reference>
<proteinExistence type="predicted"/>
<evidence type="ECO:0000256" key="1">
    <source>
        <dbReference type="SAM" id="MobiDB-lite"/>
    </source>
</evidence>
<comment type="caution">
    <text evidence="2">The sequence shown here is derived from an EMBL/GenBank/DDBJ whole genome shotgun (WGS) entry which is preliminary data.</text>
</comment>
<dbReference type="InterPro" id="IPR052806">
    <property type="entry name" value="Fasciclin-like_AGP"/>
</dbReference>
<name>A0ABU6ZN33_9FABA</name>
<gene>
    <name evidence="2" type="ORF">PIB30_073485</name>
</gene>
<feature type="region of interest" description="Disordered" evidence="1">
    <location>
        <begin position="224"/>
        <end position="247"/>
    </location>
</feature>
<accession>A0ABU6ZN33</accession>
<keyword evidence="3" id="KW-1185">Reference proteome</keyword>
<dbReference type="Proteomes" id="UP001341840">
    <property type="component" value="Unassembled WGS sequence"/>
</dbReference>
<dbReference type="EMBL" id="JASCZI010272753">
    <property type="protein sequence ID" value="MED6223380.1"/>
    <property type="molecule type" value="Genomic_DNA"/>
</dbReference>
<protein>
    <submittedName>
        <fullName evidence="2">Uncharacterized protein</fullName>
    </submittedName>
</protein>
<dbReference type="PANTHER" id="PTHR33985:SF5">
    <property type="entry name" value="FASCICLIN-LIKE ARABINOGALACTAN FAMILY PROTEIN"/>
    <property type="match status" value="1"/>
</dbReference>
<sequence>MYNEEMKSFILHSTRRNIEPPHQPCSSLFFFPNHVVPQRLTFSDLLLFRRNAHLPTLLPGKSISVADDSSTSFSLDGTPITHPDIYKTTSIVGVLNYSLYGNGKSPSPPPPLIVSSPSPNDVVMPPFLLIGETLGGMSGSLMDPYLMIENVLELMGLSTKNHTILDVFVGVIKGLGSKDGLKGMEKACKSGDFTKNAVGKLTFRASKRIDMSYTCDPTGYRATEHTGMGRNGPSPSAKGKAKAYGPPTRALPRLAAL</sequence>